<dbReference type="Proteomes" id="UP001245184">
    <property type="component" value="Unassembled WGS sequence"/>
</dbReference>
<evidence type="ECO:0000313" key="3">
    <source>
        <dbReference type="Proteomes" id="UP001245184"/>
    </source>
</evidence>
<reference evidence="2 3" key="1">
    <citation type="submission" date="2023-08" db="EMBL/GenBank/DDBJ databases">
        <title>Genome sequencing of plant associated microbes to promote plant fitness in Sorghum bicolor and Oryza sativa.</title>
        <authorList>
            <person name="Coleman-Derr D."/>
        </authorList>
    </citation>
    <scope>NUCLEOTIDE SEQUENCE [LARGE SCALE GENOMIC DNA]</scope>
    <source>
        <strain evidence="2 3">SLBN-33</strain>
    </source>
</reference>
<comment type="caution">
    <text evidence="2">The sequence shown here is derived from an EMBL/GenBank/DDBJ whole genome shotgun (WGS) entry which is preliminary data.</text>
</comment>
<feature type="region of interest" description="Disordered" evidence="1">
    <location>
        <begin position="1"/>
        <end position="23"/>
    </location>
</feature>
<protein>
    <recommendedName>
        <fullName evidence="4">Transposase</fullName>
    </recommendedName>
</protein>
<dbReference type="AlphaFoldDB" id="A0ABD5CFI7"/>
<gene>
    <name evidence="2" type="ORF">QF025_001422</name>
</gene>
<name>A0ABD5CFI7_9BURK</name>
<sequence length="194" mass="21046">MKRSSQKLGEKRFRALQTDKDAPCSAASRCRRRSRTTPTCERRHGNEHDYLHIFFHPDCDRRLWLLTRSADPAAAFGRLKTALLRALAGSPACAFALPAYRRWGISPRPEDALIAGRTGGPSIQQSRANRSATPTARTGFAPGRRLCGAFDQTGAASRDVSCCAGTSQRGGVSAFSVTRNARASVSPGLRRLCG</sequence>
<evidence type="ECO:0008006" key="4">
    <source>
        <dbReference type="Google" id="ProtNLM"/>
    </source>
</evidence>
<evidence type="ECO:0000256" key="1">
    <source>
        <dbReference type="SAM" id="MobiDB-lite"/>
    </source>
</evidence>
<evidence type="ECO:0000313" key="2">
    <source>
        <dbReference type="EMBL" id="MDR6202702.1"/>
    </source>
</evidence>
<organism evidence="2 3">
    <name type="scientific">Paraburkholderia graminis</name>
    <dbReference type="NCBI Taxonomy" id="60548"/>
    <lineage>
        <taxon>Bacteria</taxon>
        <taxon>Pseudomonadati</taxon>
        <taxon>Pseudomonadota</taxon>
        <taxon>Betaproteobacteria</taxon>
        <taxon>Burkholderiales</taxon>
        <taxon>Burkholderiaceae</taxon>
        <taxon>Paraburkholderia</taxon>
    </lineage>
</organism>
<feature type="compositionally biased region" description="Basic and acidic residues" evidence="1">
    <location>
        <begin position="8"/>
        <end position="22"/>
    </location>
</feature>
<accession>A0ABD5CFI7</accession>
<proteinExistence type="predicted"/>
<dbReference type="EMBL" id="JAVIZN010000002">
    <property type="protein sequence ID" value="MDR6202702.1"/>
    <property type="molecule type" value="Genomic_DNA"/>
</dbReference>